<dbReference type="PROSITE" id="PS50157">
    <property type="entry name" value="ZINC_FINGER_C2H2_2"/>
    <property type="match status" value="1"/>
</dbReference>
<dbReference type="AlphaFoldDB" id="A0AA35TUI9"/>
<gene>
    <name evidence="3" type="ORF">GBAR_LOCUS29582</name>
</gene>
<dbReference type="EMBL" id="CASHTH010004153">
    <property type="protein sequence ID" value="CAI8054138.1"/>
    <property type="molecule type" value="Genomic_DNA"/>
</dbReference>
<evidence type="ECO:0000313" key="4">
    <source>
        <dbReference type="Proteomes" id="UP001174909"/>
    </source>
</evidence>
<name>A0AA35TUI9_GEOBA</name>
<dbReference type="InterPro" id="IPR013087">
    <property type="entry name" value="Znf_C2H2_type"/>
</dbReference>
<keyword evidence="1" id="KW-0862">Zinc</keyword>
<dbReference type="Proteomes" id="UP001174909">
    <property type="component" value="Unassembled WGS sequence"/>
</dbReference>
<evidence type="ECO:0000259" key="2">
    <source>
        <dbReference type="PROSITE" id="PS50157"/>
    </source>
</evidence>
<comment type="caution">
    <text evidence="3">The sequence shown here is derived from an EMBL/GenBank/DDBJ whole genome shotgun (WGS) entry which is preliminary data.</text>
</comment>
<feature type="domain" description="C2H2-type" evidence="2">
    <location>
        <begin position="128"/>
        <end position="155"/>
    </location>
</feature>
<protein>
    <recommendedName>
        <fullName evidence="2">C2H2-type domain-containing protein</fullName>
    </recommendedName>
</protein>
<organism evidence="3 4">
    <name type="scientific">Geodia barretti</name>
    <name type="common">Barrett's horny sponge</name>
    <dbReference type="NCBI Taxonomy" id="519541"/>
    <lineage>
        <taxon>Eukaryota</taxon>
        <taxon>Metazoa</taxon>
        <taxon>Porifera</taxon>
        <taxon>Demospongiae</taxon>
        <taxon>Heteroscleromorpha</taxon>
        <taxon>Tetractinellida</taxon>
        <taxon>Astrophorina</taxon>
        <taxon>Geodiidae</taxon>
        <taxon>Geodia</taxon>
    </lineage>
</organism>
<reference evidence="3" key="1">
    <citation type="submission" date="2023-03" db="EMBL/GenBank/DDBJ databases">
        <authorList>
            <person name="Steffen K."/>
            <person name="Cardenas P."/>
        </authorList>
    </citation>
    <scope>NUCLEOTIDE SEQUENCE</scope>
</reference>
<keyword evidence="1" id="KW-0863">Zinc-finger</keyword>
<dbReference type="GO" id="GO:0008270">
    <property type="term" value="F:zinc ion binding"/>
    <property type="evidence" value="ECO:0007669"/>
    <property type="project" value="UniProtKB-KW"/>
</dbReference>
<evidence type="ECO:0000256" key="1">
    <source>
        <dbReference type="PROSITE-ProRule" id="PRU00042"/>
    </source>
</evidence>
<evidence type="ECO:0000313" key="3">
    <source>
        <dbReference type="EMBL" id="CAI8054138.1"/>
    </source>
</evidence>
<accession>A0AA35TUI9</accession>
<proteinExistence type="predicted"/>
<sequence>MAGCDTPQYLAVQKNQDILERALMGAGAEKGLLTQYKSHGWVDQLANMKADELITNALTKIEIKVENYDVFIEMLRKIKGIKDVVDMIIEQCPLKSAKDQTFATPPFTNQAQLQDAVKSMMEEHLNLYPCDYCGRQFADYSECLVHQELQCPSAPPTCDHAGCDVGSCNQKETVAVNAPQASGANSDTLDIQGQNESGVIKEDYGQAATGTTFADSPGLAILVACDYQGNDTKETLLGTGEDTREMRETFNRLGYLIRELQNPTKEK</sequence>
<keyword evidence="4" id="KW-1185">Reference proteome</keyword>
<keyword evidence="1" id="KW-0479">Metal-binding</keyword>